<dbReference type="Proteomes" id="UP001501231">
    <property type="component" value="Unassembled WGS sequence"/>
</dbReference>
<sequence length="81" mass="8585">MQAKSRHAHLGSLGHYVRLGEETSARITAEHDPAALAERAHPDLVTPHPARTPLTCGLPLSGLLGLPPFGCWPGVACRCGR</sequence>
<proteinExistence type="predicted"/>
<keyword evidence="2" id="KW-1185">Reference proteome</keyword>
<comment type="caution">
    <text evidence="1">The sequence shown here is derived from an EMBL/GenBank/DDBJ whole genome shotgun (WGS) entry which is preliminary data.</text>
</comment>
<accession>A0ABN3JUR8</accession>
<organism evidence="1 2">
    <name type="scientific">Actinomadura vinacea</name>
    <dbReference type="NCBI Taxonomy" id="115336"/>
    <lineage>
        <taxon>Bacteria</taxon>
        <taxon>Bacillati</taxon>
        <taxon>Actinomycetota</taxon>
        <taxon>Actinomycetes</taxon>
        <taxon>Streptosporangiales</taxon>
        <taxon>Thermomonosporaceae</taxon>
        <taxon>Actinomadura</taxon>
    </lineage>
</organism>
<dbReference type="EMBL" id="BAAARW010000024">
    <property type="protein sequence ID" value="GAA2440613.1"/>
    <property type="molecule type" value="Genomic_DNA"/>
</dbReference>
<gene>
    <name evidence="1" type="ORF">GCM10010191_65650</name>
</gene>
<protein>
    <submittedName>
        <fullName evidence="1">Uncharacterized protein</fullName>
    </submittedName>
</protein>
<evidence type="ECO:0000313" key="2">
    <source>
        <dbReference type="Proteomes" id="UP001501231"/>
    </source>
</evidence>
<evidence type="ECO:0000313" key="1">
    <source>
        <dbReference type="EMBL" id="GAA2440613.1"/>
    </source>
</evidence>
<name>A0ABN3JUR8_9ACTN</name>
<reference evidence="1 2" key="1">
    <citation type="journal article" date="2019" name="Int. J. Syst. Evol. Microbiol.">
        <title>The Global Catalogue of Microorganisms (GCM) 10K type strain sequencing project: providing services to taxonomists for standard genome sequencing and annotation.</title>
        <authorList>
            <consortium name="The Broad Institute Genomics Platform"/>
            <consortium name="The Broad Institute Genome Sequencing Center for Infectious Disease"/>
            <person name="Wu L."/>
            <person name="Ma J."/>
        </authorList>
    </citation>
    <scope>NUCLEOTIDE SEQUENCE [LARGE SCALE GENOMIC DNA]</scope>
    <source>
        <strain evidence="1 2">JCM 3325</strain>
    </source>
</reference>